<dbReference type="EnsemblProtists" id="HpaT802446">
    <property type="protein sequence ID" value="HpaP802446"/>
    <property type="gene ID" value="HpaG802446"/>
</dbReference>
<dbReference type="AlphaFoldDB" id="M4B844"/>
<evidence type="ECO:0000313" key="2">
    <source>
        <dbReference type="Proteomes" id="UP000011713"/>
    </source>
</evidence>
<evidence type="ECO:0000313" key="1">
    <source>
        <dbReference type="EnsemblProtists" id="HpaP802446"/>
    </source>
</evidence>
<accession>M4B844</accession>
<reference evidence="2" key="1">
    <citation type="journal article" date="2010" name="Science">
        <title>Signatures of adaptation to obligate biotrophy in the Hyaloperonospora arabidopsidis genome.</title>
        <authorList>
            <person name="Baxter L."/>
            <person name="Tripathy S."/>
            <person name="Ishaque N."/>
            <person name="Boot N."/>
            <person name="Cabral A."/>
            <person name="Kemen E."/>
            <person name="Thines M."/>
            <person name="Ah-Fong A."/>
            <person name="Anderson R."/>
            <person name="Badejoko W."/>
            <person name="Bittner-Eddy P."/>
            <person name="Boore J.L."/>
            <person name="Chibucos M.C."/>
            <person name="Coates M."/>
            <person name="Dehal P."/>
            <person name="Delehaunty K."/>
            <person name="Dong S."/>
            <person name="Downton P."/>
            <person name="Dumas B."/>
            <person name="Fabro G."/>
            <person name="Fronick C."/>
            <person name="Fuerstenberg S.I."/>
            <person name="Fulton L."/>
            <person name="Gaulin E."/>
            <person name="Govers F."/>
            <person name="Hughes L."/>
            <person name="Humphray S."/>
            <person name="Jiang R.H."/>
            <person name="Judelson H."/>
            <person name="Kamoun S."/>
            <person name="Kyung K."/>
            <person name="Meijer H."/>
            <person name="Minx P."/>
            <person name="Morris P."/>
            <person name="Nelson J."/>
            <person name="Phuntumart V."/>
            <person name="Qutob D."/>
            <person name="Rehmany A."/>
            <person name="Rougon-Cardoso A."/>
            <person name="Ryden P."/>
            <person name="Torto-Alalibo T."/>
            <person name="Studholme D."/>
            <person name="Wang Y."/>
            <person name="Win J."/>
            <person name="Wood J."/>
            <person name="Clifton S.W."/>
            <person name="Rogers J."/>
            <person name="Van den Ackerveken G."/>
            <person name="Jones J.D."/>
            <person name="McDowell J.M."/>
            <person name="Beynon J."/>
            <person name="Tyler B.M."/>
        </authorList>
    </citation>
    <scope>NUCLEOTIDE SEQUENCE [LARGE SCALE GENOMIC DNA]</scope>
    <source>
        <strain evidence="2">Emoy2</strain>
    </source>
</reference>
<name>M4B844_HYAAE</name>
<proteinExistence type="predicted"/>
<dbReference type="EMBL" id="JH597957">
    <property type="status" value="NOT_ANNOTATED_CDS"/>
    <property type="molecule type" value="Genomic_DNA"/>
</dbReference>
<dbReference type="VEuPathDB" id="FungiDB:HpaG802446"/>
<sequence length="87" mass="10028">MHYWRVTGCLRLHYTCFGSTQRRAPEIPALQRSRLLKRFQNDVTAGEQLWCERNDAVFRSAQSTTSASSTLLDYECTSVIHLGYART</sequence>
<reference evidence="1" key="2">
    <citation type="submission" date="2015-06" db="UniProtKB">
        <authorList>
            <consortium name="EnsemblProtists"/>
        </authorList>
    </citation>
    <scope>IDENTIFICATION</scope>
    <source>
        <strain evidence="1">Emoy2</strain>
    </source>
</reference>
<dbReference type="Proteomes" id="UP000011713">
    <property type="component" value="Unassembled WGS sequence"/>
</dbReference>
<dbReference type="InParanoid" id="M4B844"/>
<keyword evidence="2" id="KW-1185">Reference proteome</keyword>
<protein>
    <submittedName>
        <fullName evidence="1">Uncharacterized protein</fullName>
    </submittedName>
</protein>
<organism evidence="1 2">
    <name type="scientific">Hyaloperonospora arabidopsidis (strain Emoy2)</name>
    <name type="common">Downy mildew agent</name>
    <name type="synonym">Peronospora arabidopsidis</name>
    <dbReference type="NCBI Taxonomy" id="559515"/>
    <lineage>
        <taxon>Eukaryota</taxon>
        <taxon>Sar</taxon>
        <taxon>Stramenopiles</taxon>
        <taxon>Oomycota</taxon>
        <taxon>Peronosporomycetes</taxon>
        <taxon>Peronosporales</taxon>
        <taxon>Peronosporaceae</taxon>
        <taxon>Hyaloperonospora</taxon>
    </lineage>
</organism>
<dbReference type="HOGENOM" id="CLU_2488183_0_0_1"/>